<dbReference type="GO" id="GO:0032049">
    <property type="term" value="P:cardiolipin biosynthetic process"/>
    <property type="evidence" value="ECO:0007669"/>
    <property type="project" value="UniProtKB-UniRule"/>
</dbReference>
<organism evidence="15 16">
    <name type="scientific">Alkalibacterium pelagium</name>
    <dbReference type="NCBI Taxonomy" id="426702"/>
    <lineage>
        <taxon>Bacteria</taxon>
        <taxon>Bacillati</taxon>
        <taxon>Bacillota</taxon>
        <taxon>Bacilli</taxon>
        <taxon>Lactobacillales</taxon>
        <taxon>Carnobacteriaceae</taxon>
        <taxon>Alkalibacterium</taxon>
    </lineage>
</organism>
<keyword evidence="3 12" id="KW-0444">Lipid biosynthesis</keyword>
<dbReference type="Proteomes" id="UP000199081">
    <property type="component" value="Unassembled WGS sequence"/>
</dbReference>
<keyword evidence="10 12" id="KW-0594">Phospholipid biosynthesis</keyword>
<dbReference type="InterPro" id="IPR027379">
    <property type="entry name" value="CLS_N"/>
</dbReference>
<evidence type="ECO:0000256" key="9">
    <source>
        <dbReference type="ARBA" id="ARBA00023136"/>
    </source>
</evidence>
<evidence type="ECO:0000256" key="7">
    <source>
        <dbReference type="ARBA" id="ARBA00022989"/>
    </source>
</evidence>
<dbReference type="Pfam" id="PF13396">
    <property type="entry name" value="PLDc_N"/>
    <property type="match status" value="1"/>
</dbReference>
<evidence type="ECO:0000256" key="3">
    <source>
        <dbReference type="ARBA" id="ARBA00022516"/>
    </source>
</evidence>
<dbReference type="PANTHER" id="PTHR21248">
    <property type="entry name" value="CARDIOLIPIN SYNTHASE"/>
    <property type="match status" value="1"/>
</dbReference>
<keyword evidence="7 12" id="KW-1133">Transmembrane helix</keyword>
<dbReference type="InterPro" id="IPR025202">
    <property type="entry name" value="PLD-like_dom"/>
</dbReference>
<evidence type="ECO:0000256" key="13">
    <source>
        <dbReference type="NCBIfam" id="TIGR04265"/>
    </source>
</evidence>
<dbReference type="PANTHER" id="PTHR21248:SF22">
    <property type="entry name" value="PHOSPHOLIPASE D"/>
    <property type="match status" value="1"/>
</dbReference>
<dbReference type="HAMAP" id="MF_01916">
    <property type="entry name" value="Cardiolipin_synth_Cls"/>
    <property type="match status" value="1"/>
</dbReference>
<feature type="active site" evidence="12">
    <location>
        <position position="404"/>
    </location>
</feature>
<feature type="transmembrane region" description="Helical" evidence="12">
    <location>
        <begin position="35"/>
        <end position="55"/>
    </location>
</feature>
<keyword evidence="8 12" id="KW-0443">Lipid metabolism</keyword>
<feature type="active site" evidence="12">
    <location>
        <position position="226"/>
    </location>
</feature>
<feature type="active site" evidence="12">
    <location>
        <position position="224"/>
    </location>
</feature>
<comment type="caution">
    <text evidence="12">Lacks conserved residue(s) required for the propagation of feature annotation.</text>
</comment>
<dbReference type="Pfam" id="PF13091">
    <property type="entry name" value="PLDc_2"/>
    <property type="match status" value="2"/>
</dbReference>
<dbReference type="CDD" id="cd09112">
    <property type="entry name" value="PLDc_CLS_2"/>
    <property type="match status" value="1"/>
</dbReference>
<feature type="active site" evidence="12">
    <location>
        <position position="409"/>
    </location>
</feature>
<evidence type="ECO:0000256" key="2">
    <source>
        <dbReference type="ARBA" id="ARBA00022475"/>
    </source>
</evidence>
<dbReference type="InterPro" id="IPR001736">
    <property type="entry name" value="PLipase_D/transphosphatidylase"/>
</dbReference>
<dbReference type="AlphaFoldDB" id="A0A1H7JSI3"/>
<dbReference type="InterPro" id="IPR030874">
    <property type="entry name" value="Cardiolipin_synth_Firmi"/>
</dbReference>
<dbReference type="EC" id="2.7.8.-" evidence="12 13"/>
<evidence type="ECO:0000313" key="15">
    <source>
        <dbReference type="EMBL" id="SEK77628.1"/>
    </source>
</evidence>
<accession>A0A1H7JSI3</accession>
<evidence type="ECO:0000256" key="11">
    <source>
        <dbReference type="ARBA" id="ARBA00023264"/>
    </source>
</evidence>
<evidence type="ECO:0000259" key="14">
    <source>
        <dbReference type="PROSITE" id="PS50035"/>
    </source>
</evidence>
<dbReference type="GO" id="GO:0008808">
    <property type="term" value="F:cardiolipin synthase activity"/>
    <property type="evidence" value="ECO:0007669"/>
    <property type="project" value="UniProtKB-UniRule"/>
</dbReference>
<dbReference type="PROSITE" id="PS50035">
    <property type="entry name" value="PLD"/>
    <property type="match status" value="2"/>
</dbReference>
<protein>
    <recommendedName>
        <fullName evidence="12 13">Cardiolipin synthase</fullName>
        <shortName evidence="12">CL synthase</shortName>
        <ecNumber evidence="12 13">2.7.8.-</ecNumber>
    </recommendedName>
</protein>
<comment type="similarity">
    <text evidence="12">Belongs to the phospholipase D family. Cardiolipin synthase subfamily.</text>
</comment>
<dbReference type="EMBL" id="FNZU01000006">
    <property type="protein sequence ID" value="SEK77628.1"/>
    <property type="molecule type" value="Genomic_DNA"/>
</dbReference>
<sequence>MILLTVILLAIVSLNTAFSYYIVFSEEKRDVASTWAWLLLLTLLPGIGIIAYLFLGRKLLYLSLFNDDILEEIGLPKVVELQKELIKSEKLHVPETLLQRQPIKLISLLLESNQSPLTTNNSVSIIANGEDKFDQLIKDIDKARHHIHMIYFIFRMDEIGSKVLRALEQKAEQGVKVKLLYEPAGAKAMSKGFFDRLHELGGVAEPFLGPKFLPISLRTNYRMHRKLAIIDGGIGYTGGFNIGNDYLGLYEKMGYWRDTHLRIEGHAVRTLQSRFFMDWNAAVPDHMLEYADRYFPPSHSKGTSYVQIVSSGPDNESEAIKKGFIKMISMAKKSIYIQTPYFIPDDGLMEAMKIAIMSGTEVKVMIPNKPDHPLIYRATLSFIGELIDLGAEVLVYDKGFLHSKAVVVDDELLSIGTANFDIRSFRLNFEVTAFIYDQRLAEKQVELFKEDAEVSHVLTKEMIRGISRSEKMKRQISRLFSPIL</sequence>
<dbReference type="SUPFAM" id="SSF56024">
    <property type="entry name" value="Phospholipase D/nuclease"/>
    <property type="match status" value="2"/>
</dbReference>
<evidence type="ECO:0000256" key="5">
    <source>
        <dbReference type="ARBA" id="ARBA00022692"/>
    </source>
</evidence>
<dbReference type="GO" id="GO:0005886">
    <property type="term" value="C:plasma membrane"/>
    <property type="evidence" value="ECO:0007669"/>
    <property type="project" value="UniProtKB-SubCell"/>
</dbReference>
<feature type="domain" description="PLD phosphodiesterase" evidence="14">
    <location>
        <begin position="397"/>
        <end position="424"/>
    </location>
</feature>
<dbReference type="InterPro" id="IPR022924">
    <property type="entry name" value="Cardiolipin_synthase"/>
</dbReference>
<evidence type="ECO:0000256" key="1">
    <source>
        <dbReference type="ARBA" id="ARBA00004651"/>
    </source>
</evidence>
<evidence type="ECO:0000256" key="6">
    <source>
        <dbReference type="ARBA" id="ARBA00022737"/>
    </source>
</evidence>
<keyword evidence="5 12" id="KW-0812">Transmembrane</keyword>
<keyword evidence="4 12" id="KW-0808">Transferase</keyword>
<evidence type="ECO:0000256" key="8">
    <source>
        <dbReference type="ARBA" id="ARBA00023098"/>
    </source>
</evidence>
<evidence type="ECO:0000256" key="4">
    <source>
        <dbReference type="ARBA" id="ARBA00022679"/>
    </source>
</evidence>
<dbReference type="SMART" id="SM00155">
    <property type="entry name" value="PLDc"/>
    <property type="match status" value="2"/>
</dbReference>
<name>A0A1H7JSI3_9LACT</name>
<keyword evidence="11 12" id="KW-1208">Phospholipid metabolism</keyword>
<comment type="subcellular location">
    <subcellularLocation>
        <location evidence="1 12">Cell membrane</location>
        <topology evidence="1 12">Multi-pass membrane protein</topology>
    </subcellularLocation>
</comment>
<evidence type="ECO:0000313" key="16">
    <source>
        <dbReference type="Proteomes" id="UP000199081"/>
    </source>
</evidence>
<dbReference type="Gene3D" id="3.30.870.10">
    <property type="entry name" value="Endonuclease Chain A"/>
    <property type="match status" value="2"/>
</dbReference>
<keyword evidence="16" id="KW-1185">Reference proteome</keyword>
<proteinExistence type="inferred from homology"/>
<dbReference type="RefSeq" id="WP_091480444.1">
    <property type="nucleotide sequence ID" value="NZ_FNZU01000006.1"/>
</dbReference>
<feature type="active site" evidence="12">
    <location>
        <position position="231"/>
    </location>
</feature>
<comment type="function">
    <text evidence="12">Catalyzes the reversible phosphatidyl group transfer from one phosphatidylglycerol molecule to another to form cardiolipin (CL) (diphosphatidylglycerol) and glycerol.</text>
</comment>
<keyword evidence="9 12" id="KW-0472">Membrane</keyword>
<comment type="catalytic activity">
    <reaction evidence="12">
        <text>2 a 1,2-diacyl-sn-glycero-3-phospho-(1'-sn-glycerol) = a cardiolipin + glycerol</text>
        <dbReference type="Rhea" id="RHEA:31451"/>
        <dbReference type="ChEBI" id="CHEBI:17754"/>
        <dbReference type="ChEBI" id="CHEBI:62237"/>
        <dbReference type="ChEBI" id="CHEBI:64716"/>
    </reaction>
</comment>
<feature type="active site" evidence="12">
    <location>
        <position position="402"/>
    </location>
</feature>
<dbReference type="NCBIfam" id="TIGR04265">
    <property type="entry name" value="bac_cardiolipin"/>
    <property type="match status" value="1"/>
</dbReference>
<evidence type="ECO:0000256" key="12">
    <source>
        <dbReference type="HAMAP-Rule" id="MF_01916"/>
    </source>
</evidence>
<dbReference type="OrthoDB" id="9762009at2"/>
<dbReference type="STRING" id="426702.SAMN04488099_10654"/>
<keyword evidence="2 12" id="KW-1003">Cell membrane</keyword>
<feature type="domain" description="PLD phosphodiesterase" evidence="14">
    <location>
        <begin position="219"/>
        <end position="246"/>
    </location>
</feature>
<reference evidence="16" key="1">
    <citation type="submission" date="2016-10" db="EMBL/GenBank/DDBJ databases">
        <authorList>
            <person name="Varghese N."/>
            <person name="Submissions S."/>
        </authorList>
    </citation>
    <scope>NUCLEOTIDE SEQUENCE [LARGE SCALE GENOMIC DNA]</scope>
    <source>
        <strain evidence="16">DSM 19183</strain>
    </source>
</reference>
<keyword evidence="6" id="KW-0677">Repeat</keyword>
<dbReference type="CDD" id="cd09110">
    <property type="entry name" value="PLDc_CLS_1"/>
    <property type="match status" value="1"/>
</dbReference>
<gene>
    <name evidence="15" type="ORF">SAMN04488099_10654</name>
</gene>
<evidence type="ECO:0000256" key="10">
    <source>
        <dbReference type="ARBA" id="ARBA00023209"/>
    </source>
</evidence>